<evidence type="ECO:0000313" key="3">
    <source>
        <dbReference type="Proteomes" id="UP000371423"/>
    </source>
</evidence>
<protein>
    <submittedName>
        <fullName evidence="1">DUF4258 domain-containing protein</fullName>
    </submittedName>
</protein>
<organism evidence="1 4">
    <name type="scientific">Companilactobacillus halodurans</name>
    <dbReference type="NCBI Taxonomy" id="2584183"/>
    <lineage>
        <taxon>Bacteria</taxon>
        <taxon>Bacillati</taxon>
        <taxon>Bacillota</taxon>
        <taxon>Bacilli</taxon>
        <taxon>Lactobacillales</taxon>
        <taxon>Lactobacillaceae</taxon>
        <taxon>Companilactobacillus</taxon>
    </lineage>
</organism>
<dbReference type="OrthoDB" id="2328332at2"/>
<sequence>MGVSNSQKYTITKHAAKRIHTRFNISSTQIRGWVSNFLSEATFFQYSDEESDKSVQIFKKGDVLVVLNVENFTIITAYPYNPFNKTNGLSKDTVDKLQPSLDKIVAEEKIRLRNDLDGMMIDLQLSFQAFQNHPKSEVLLKKYIRSLKKINSRIETSKALIGDIEGLKE</sequence>
<proteinExistence type="predicted"/>
<dbReference type="EMBL" id="VDFP01000013">
    <property type="protein sequence ID" value="MQS76241.1"/>
    <property type="molecule type" value="Genomic_DNA"/>
</dbReference>
<gene>
    <name evidence="2" type="ORF">FHL05_05695</name>
    <name evidence="1" type="ORF">FHL06_07555</name>
</gene>
<keyword evidence="3" id="KW-1185">Reference proteome</keyword>
<dbReference type="EMBL" id="VDFO01000017">
    <property type="protein sequence ID" value="MQS97382.1"/>
    <property type="molecule type" value="Genomic_DNA"/>
</dbReference>
<name>A0A5P0ZQT6_9LACO</name>
<evidence type="ECO:0000313" key="4">
    <source>
        <dbReference type="Proteomes" id="UP000414364"/>
    </source>
</evidence>
<comment type="caution">
    <text evidence="1">The sequence shown here is derived from an EMBL/GenBank/DDBJ whole genome shotgun (WGS) entry which is preliminary data.</text>
</comment>
<reference evidence="3 4" key="1">
    <citation type="journal article" date="2019" name="Syst. Appl. Microbiol.">
        <title>Polyphasic characterization of two novel Lactobacillus spp. isolated from blown salami packages: Description of Lactobacillus halodurans sp. nov. and Lactobacillus salsicarnum sp. nov.</title>
        <authorList>
            <person name="Schuster J.A."/>
            <person name="Klingl A."/>
            <person name="Vogel R.F."/>
            <person name="Ehrmann M.A."/>
        </authorList>
    </citation>
    <scope>NUCLEOTIDE SEQUENCE [LARGE SCALE GENOMIC DNA]</scope>
    <source>
        <strain evidence="2 3">TMW 1.1920</strain>
        <strain evidence="1 4">TMW 1.2172</strain>
    </source>
</reference>
<evidence type="ECO:0000313" key="1">
    <source>
        <dbReference type="EMBL" id="MQS76241.1"/>
    </source>
</evidence>
<dbReference type="RefSeq" id="WP_153385634.1">
    <property type="nucleotide sequence ID" value="NZ_VDFO01000017.1"/>
</dbReference>
<evidence type="ECO:0000313" key="2">
    <source>
        <dbReference type="EMBL" id="MQS97382.1"/>
    </source>
</evidence>
<accession>A0A5P0ZQT6</accession>
<dbReference type="AlphaFoldDB" id="A0A5P0ZQT6"/>
<dbReference type="Proteomes" id="UP000371423">
    <property type="component" value="Unassembled WGS sequence"/>
</dbReference>
<dbReference type="Proteomes" id="UP000414364">
    <property type="component" value="Unassembled WGS sequence"/>
</dbReference>